<evidence type="ECO:0000259" key="1">
    <source>
        <dbReference type="Pfam" id="PF14529"/>
    </source>
</evidence>
<reference evidence="2 3" key="1">
    <citation type="submission" date="2018-11" db="EMBL/GenBank/DDBJ databases">
        <authorList>
            <consortium name="Pathogen Informatics"/>
        </authorList>
    </citation>
    <scope>NUCLEOTIDE SEQUENCE [LARGE SCALE GENOMIC DNA]</scope>
    <source>
        <strain evidence="2 3">Zambia</strain>
    </source>
</reference>
<dbReference type="Proteomes" id="UP000277204">
    <property type="component" value="Unassembled WGS sequence"/>
</dbReference>
<evidence type="ECO:0000313" key="2">
    <source>
        <dbReference type="EMBL" id="VDP41173.1"/>
    </source>
</evidence>
<name>A0A183N0T0_9TREM</name>
<dbReference type="EMBL" id="UZAI01018910">
    <property type="protein sequence ID" value="VDP41173.1"/>
    <property type="molecule type" value="Genomic_DNA"/>
</dbReference>
<keyword evidence="3" id="KW-1185">Reference proteome</keyword>
<dbReference type="InterPro" id="IPR027124">
    <property type="entry name" value="Swc5/CFDP1/2"/>
</dbReference>
<protein>
    <recommendedName>
        <fullName evidence="1">Endonuclease/exonuclease/phosphatase domain-containing protein</fullName>
    </recommendedName>
</protein>
<proteinExistence type="predicted"/>
<accession>A0A183N0T0</accession>
<dbReference type="PANTHER" id="PTHR23227">
    <property type="entry name" value="BUCENTAUR RELATED"/>
    <property type="match status" value="1"/>
</dbReference>
<dbReference type="PANTHER" id="PTHR23227:SF67">
    <property type="entry name" value="CRANIOFACIAL DEVELOPMENT PROTEIN 2-LIKE"/>
    <property type="match status" value="1"/>
</dbReference>
<dbReference type="InterPro" id="IPR005135">
    <property type="entry name" value="Endo/exonuclease/phosphatase"/>
</dbReference>
<feature type="domain" description="Endonuclease/exonuclease/phosphatase" evidence="1">
    <location>
        <begin position="54"/>
        <end position="194"/>
    </location>
</feature>
<organism evidence="2 3">
    <name type="scientific">Schistosoma margrebowiei</name>
    <dbReference type="NCBI Taxonomy" id="48269"/>
    <lineage>
        <taxon>Eukaryota</taxon>
        <taxon>Metazoa</taxon>
        <taxon>Spiralia</taxon>
        <taxon>Lophotrochozoa</taxon>
        <taxon>Platyhelminthes</taxon>
        <taxon>Trematoda</taxon>
        <taxon>Digenea</taxon>
        <taxon>Strigeidida</taxon>
        <taxon>Schistosomatoidea</taxon>
        <taxon>Schistosomatidae</taxon>
        <taxon>Schistosoma</taxon>
    </lineage>
</organism>
<dbReference type="SUPFAM" id="SSF56219">
    <property type="entry name" value="DNase I-like"/>
    <property type="match status" value="1"/>
</dbReference>
<dbReference type="InterPro" id="IPR036691">
    <property type="entry name" value="Endo/exonu/phosph_ase_sf"/>
</dbReference>
<evidence type="ECO:0000313" key="3">
    <source>
        <dbReference type="Proteomes" id="UP000277204"/>
    </source>
</evidence>
<dbReference type="GO" id="GO:0003824">
    <property type="term" value="F:catalytic activity"/>
    <property type="evidence" value="ECO:0007669"/>
    <property type="project" value="InterPro"/>
</dbReference>
<dbReference type="Pfam" id="PF14529">
    <property type="entry name" value="Exo_endo_phos_2"/>
    <property type="match status" value="1"/>
</dbReference>
<dbReference type="CDD" id="cd09076">
    <property type="entry name" value="L1-EN"/>
    <property type="match status" value="1"/>
</dbReference>
<gene>
    <name evidence="2" type="ORF">SMRZ_LOCUS21905</name>
</gene>
<dbReference type="Gene3D" id="3.60.10.10">
    <property type="entry name" value="Endonuclease/exonuclease/phosphatase"/>
    <property type="match status" value="1"/>
</dbReference>
<dbReference type="AlphaFoldDB" id="A0A183N0T0"/>
<sequence length="251" mass="28839">MLLYSGHEQNSAPHTQVVALILSKVAQNALIGWESHGYRIIKASFKTNKEGITMNIIQCYAPTNDSNYDTKDRFYERLQSIIEKYPRNDLTILMGDLNAKVGTDNTGNEDIMGRHGLGERNENGERFANLCAFNKLVIGVTIFPHKRIHKATWISPDHTTENQINHIWTNKKSRRAMEDVRTRRGADIASDHHLFVANLKLKLALNNWFQAFQHLLKKEETTMEDNWKGIKEALTSTCHEVLGLEKHHHKE</sequence>